<dbReference type="InterPro" id="IPR006311">
    <property type="entry name" value="TAT_signal"/>
</dbReference>
<dbReference type="InterPro" id="IPR029052">
    <property type="entry name" value="Metallo-depent_PP-like"/>
</dbReference>
<keyword evidence="4" id="KW-1185">Reference proteome</keyword>
<dbReference type="Proteomes" id="UP000614272">
    <property type="component" value="Unassembled WGS sequence"/>
</dbReference>
<comment type="caution">
    <text evidence="3">The sequence shown here is derived from an EMBL/GenBank/DDBJ whole genome shotgun (WGS) entry which is preliminary data.</text>
</comment>
<dbReference type="EMBL" id="BMGJ01000001">
    <property type="protein sequence ID" value="GGD48098.1"/>
    <property type="molecule type" value="Genomic_DNA"/>
</dbReference>
<dbReference type="PANTHER" id="PTHR33987">
    <property type="entry name" value="CALCINEURIN-LIKE METALLO-PHOSPHOESTERASE SUPERFAMILY PROTEIN"/>
    <property type="match status" value="1"/>
</dbReference>
<evidence type="ECO:0000259" key="1">
    <source>
        <dbReference type="Pfam" id="PF09423"/>
    </source>
</evidence>
<dbReference type="SUPFAM" id="SSF56300">
    <property type="entry name" value="Metallo-dependent phosphatases"/>
    <property type="match status" value="1"/>
</dbReference>
<dbReference type="InterPro" id="IPR018946">
    <property type="entry name" value="PhoD-like_MPP"/>
</dbReference>
<dbReference type="Gene3D" id="3.60.21.70">
    <property type="entry name" value="PhoD-like phosphatase"/>
    <property type="match status" value="1"/>
</dbReference>
<reference evidence="4" key="1">
    <citation type="journal article" date="2019" name="Int. J. Syst. Evol. Microbiol.">
        <title>The Global Catalogue of Microorganisms (GCM) 10K type strain sequencing project: providing services to taxonomists for standard genome sequencing and annotation.</title>
        <authorList>
            <consortium name="The Broad Institute Genomics Platform"/>
            <consortium name="The Broad Institute Genome Sequencing Center for Infectious Disease"/>
            <person name="Wu L."/>
            <person name="Ma J."/>
        </authorList>
    </citation>
    <scope>NUCLEOTIDE SEQUENCE [LARGE SCALE GENOMIC DNA]</scope>
    <source>
        <strain evidence="4">CGMCC 1.12923</strain>
    </source>
</reference>
<dbReference type="Gene3D" id="2.60.40.380">
    <property type="entry name" value="Purple acid phosphatase-like, N-terminal"/>
    <property type="match status" value="1"/>
</dbReference>
<protein>
    <submittedName>
        <fullName evidence="3">Alkaline phosphatase</fullName>
    </submittedName>
</protein>
<dbReference type="CDD" id="cd07389">
    <property type="entry name" value="MPP_PhoD"/>
    <property type="match status" value="1"/>
</dbReference>
<dbReference type="Pfam" id="PF09423">
    <property type="entry name" value="PhoD"/>
    <property type="match status" value="1"/>
</dbReference>
<evidence type="ECO:0000313" key="3">
    <source>
        <dbReference type="EMBL" id="GGD48098.1"/>
    </source>
</evidence>
<evidence type="ECO:0000259" key="2">
    <source>
        <dbReference type="Pfam" id="PF16655"/>
    </source>
</evidence>
<dbReference type="InterPro" id="IPR032093">
    <property type="entry name" value="PhoD_N"/>
</dbReference>
<organism evidence="3 4">
    <name type="scientific">Lacimicrobium alkaliphilum</name>
    <dbReference type="NCBI Taxonomy" id="1526571"/>
    <lineage>
        <taxon>Bacteria</taxon>
        <taxon>Pseudomonadati</taxon>
        <taxon>Pseudomonadota</taxon>
        <taxon>Gammaproteobacteria</taxon>
        <taxon>Alteromonadales</taxon>
        <taxon>Alteromonadaceae</taxon>
        <taxon>Lacimicrobium</taxon>
    </lineage>
</organism>
<evidence type="ECO:0000313" key="4">
    <source>
        <dbReference type="Proteomes" id="UP000614272"/>
    </source>
</evidence>
<dbReference type="InterPro" id="IPR038607">
    <property type="entry name" value="PhoD-like_sf"/>
</dbReference>
<accession>A0ABQ1QXN6</accession>
<gene>
    <name evidence="3" type="primary">phoD</name>
    <name evidence="3" type="ORF">GCM10011357_00030</name>
</gene>
<feature type="domain" description="Phospholipase D N-terminal" evidence="2">
    <location>
        <begin position="41"/>
        <end position="110"/>
    </location>
</feature>
<feature type="domain" description="PhoD-like phosphatase metallophosphatase" evidence="1">
    <location>
        <begin position="143"/>
        <end position="390"/>
    </location>
</feature>
<dbReference type="Pfam" id="PF16655">
    <property type="entry name" value="PhoD_N"/>
    <property type="match status" value="1"/>
</dbReference>
<proteinExistence type="predicted"/>
<dbReference type="PROSITE" id="PS51318">
    <property type="entry name" value="TAT"/>
    <property type="match status" value="1"/>
</dbReference>
<sequence>MKTTRRYFLKSLAIAGGTLPLISGAWRQALAAATGYPRLLHGPMAGAVGQNDINIWMRSSGRYQVSIQYGKQSDLSDARLSPEMQTGPENDFVATINISGLEADTKYYYRPWVDGKPAKYMDNVPPFQFKTAPAKNAKFLLGFGSCARWQEFPDQPIWSALDRWEPDLFCWLGDNIYADTVEPGIMSDLYKIQRSVPELQEFCSRVPQLAIWDDHDYGLNNSGKENPMKEESLKLFKRYWANPSYGTEQSPGVFFQYNYAGVDFFFLDNRYHRDSNDQPDGPDKSHLGSEQLAWLKDGLKASSAPFKVLICGGGWSYNPDSFGEDNWTSYQHERNNLFDFIRDQHISGVLLMSGDIHRSEANCIPWSAQGGYDLYEFASSGLAQDTPMPEPIETPEIRLREPFTGGHNAGLLEFDLTQEDPVVKFNVINFRAQTVWDNPITIRASELRNGVSSWKQKVDPELPTPLRADVKA</sequence>
<dbReference type="PANTHER" id="PTHR33987:SF1">
    <property type="entry name" value="CALCINEURIN-LIKE METALLO-PHOSPHOESTERASE SUPERFAMILY PROTEIN"/>
    <property type="match status" value="1"/>
</dbReference>
<dbReference type="RefSeq" id="WP_099033342.1">
    <property type="nucleotide sequence ID" value="NZ_BMGJ01000001.1"/>
</dbReference>
<name>A0ABQ1QXN6_9ALTE</name>